<gene>
    <name evidence="3" type="ORF">EAJ06_12440</name>
</gene>
<comment type="caution">
    <text evidence="3">The sequence shown here is derived from an EMBL/GenBank/DDBJ whole genome shotgun (WGS) entry which is preliminary data.</text>
</comment>
<feature type="active site" description="Proton acceptor" evidence="2">
    <location>
        <position position="134"/>
    </location>
</feature>
<dbReference type="Proteomes" id="UP000291191">
    <property type="component" value="Unassembled WGS sequence"/>
</dbReference>
<evidence type="ECO:0000313" key="3">
    <source>
        <dbReference type="EMBL" id="RYT79735.1"/>
    </source>
</evidence>
<proteinExistence type="inferred from homology"/>
<dbReference type="InterPro" id="IPR050179">
    <property type="entry name" value="Trans_hexapeptide_repeat"/>
</dbReference>
<evidence type="ECO:0000313" key="4">
    <source>
        <dbReference type="Proteomes" id="UP000291191"/>
    </source>
</evidence>
<dbReference type="CDD" id="cd03360">
    <property type="entry name" value="LbH_AT_putative"/>
    <property type="match status" value="1"/>
</dbReference>
<feature type="site" description="Increases basicity of active site His" evidence="2">
    <location>
        <position position="135"/>
    </location>
</feature>
<dbReference type="Gene3D" id="2.160.10.10">
    <property type="entry name" value="Hexapeptide repeat proteins"/>
    <property type="match status" value="1"/>
</dbReference>
<dbReference type="Pfam" id="PF00132">
    <property type="entry name" value="Hexapep"/>
    <property type="match status" value="1"/>
</dbReference>
<dbReference type="RefSeq" id="WP_115502542.1">
    <property type="nucleotide sequence ID" value="NZ_CABMMK010000003.1"/>
</dbReference>
<name>A0A4Q5HCP1_9BACE</name>
<dbReference type="GO" id="GO:0016740">
    <property type="term" value="F:transferase activity"/>
    <property type="evidence" value="ECO:0007669"/>
    <property type="project" value="UniProtKB-KW"/>
</dbReference>
<dbReference type="Pfam" id="PF14602">
    <property type="entry name" value="Hexapep_2"/>
    <property type="match status" value="1"/>
</dbReference>
<dbReference type="SUPFAM" id="SSF51161">
    <property type="entry name" value="Trimeric LpxA-like enzymes"/>
    <property type="match status" value="1"/>
</dbReference>
<keyword evidence="4" id="KW-1185">Reference proteome</keyword>
<comment type="similarity">
    <text evidence="1">Belongs to the transferase hexapeptide repeat family.</text>
</comment>
<dbReference type="OrthoDB" id="708224at2"/>
<dbReference type="AlphaFoldDB" id="A0A4Q5HCP1"/>
<dbReference type="PANTHER" id="PTHR43300">
    <property type="entry name" value="ACETYLTRANSFERASE"/>
    <property type="match status" value="1"/>
</dbReference>
<evidence type="ECO:0000256" key="1">
    <source>
        <dbReference type="ARBA" id="ARBA00007274"/>
    </source>
</evidence>
<accession>A0A4Q5HCP1</accession>
<dbReference type="InterPro" id="IPR001451">
    <property type="entry name" value="Hexapep"/>
</dbReference>
<reference evidence="3 4" key="1">
    <citation type="journal article" date="2019" name="Science, e1252229">
        <title>Invertible promoters mediate bacterial phase variation, antibiotic resistance, and host adaptation in the gut.</title>
        <authorList>
            <person name="Jiang X."/>
            <person name="Hall A.B."/>
            <person name="Arthur T.D."/>
            <person name="Plichta D.R."/>
            <person name="Covington C.T."/>
            <person name="Poyet M."/>
            <person name="Crothers J."/>
            <person name="Moses P.L."/>
            <person name="Tolonen A.C."/>
            <person name="Vlamakis H."/>
            <person name="Alm E.J."/>
            <person name="Xavier R.J."/>
        </authorList>
    </citation>
    <scope>NUCLEOTIDE SEQUENCE [LARGE SCALE GENOMIC DNA]</scope>
    <source>
        <strain evidence="4">bf_0095</strain>
    </source>
</reference>
<dbReference type="InterPro" id="IPR011004">
    <property type="entry name" value="Trimer_LpxA-like_sf"/>
</dbReference>
<dbReference type="PANTHER" id="PTHR43300:SF7">
    <property type="entry name" value="UDP-N-ACETYLBACILLOSAMINE N-ACETYLTRANSFERASE"/>
    <property type="match status" value="1"/>
</dbReference>
<keyword evidence="3" id="KW-0808">Transferase</keyword>
<protein>
    <submittedName>
        <fullName evidence="3">Acetyltransferase</fullName>
    </submittedName>
</protein>
<evidence type="ECO:0000256" key="2">
    <source>
        <dbReference type="PIRSR" id="PIRSR620019-1"/>
    </source>
</evidence>
<organism evidence="3 4">
    <name type="scientific">Bacteroides intestinalis</name>
    <dbReference type="NCBI Taxonomy" id="329854"/>
    <lineage>
        <taxon>Bacteria</taxon>
        <taxon>Pseudomonadati</taxon>
        <taxon>Bacteroidota</taxon>
        <taxon>Bacteroidia</taxon>
        <taxon>Bacteroidales</taxon>
        <taxon>Bacteroidaceae</taxon>
        <taxon>Bacteroides</taxon>
    </lineage>
</organism>
<dbReference type="InterPro" id="IPR020019">
    <property type="entry name" value="AcTrfase_PglD-like"/>
</dbReference>
<dbReference type="EMBL" id="RCXO01000015">
    <property type="protein sequence ID" value="RYT79735.1"/>
    <property type="molecule type" value="Genomic_DNA"/>
</dbReference>
<sequence>MRLLLVIGGGSTALEIRECADLFYKDLFEKVYNVIGDNEKSTLSNIIHDSEVDSFIANNNEVAFIIGFTNQKLRKLFNEKLHACEPVSIVHPTAFISPSATIGEGSYVGATAVVSSNTRVGKGCIVNIGVSVGHDAVVGDDCIFNPGARISGHCQIGSRTLFGANSFIFQGRTVGEDCAIDALTYIDRDIEDKKLCTSNVGGMKVFKNRIF</sequence>